<dbReference type="InterPro" id="IPR050428">
    <property type="entry name" value="TCS_sensor_his_kinase"/>
</dbReference>
<dbReference type="InterPro" id="IPR004358">
    <property type="entry name" value="Sig_transdc_His_kin-like_C"/>
</dbReference>
<dbReference type="InterPro" id="IPR036097">
    <property type="entry name" value="HisK_dim/P_sf"/>
</dbReference>
<dbReference type="Pfam" id="PF02518">
    <property type="entry name" value="HATPase_c"/>
    <property type="match status" value="1"/>
</dbReference>
<evidence type="ECO:0000313" key="15">
    <source>
        <dbReference type="EMBL" id="SDH40976.1"/>
    </source>
</evidence>
<comment type="catalytic activity">
    <reaction evidence="1">
        <text>ATP + protein L-histidine = ADP + protein N-phospho-L-histidine.</text>
        <dbReference type="EC" id="2.7.13.3"/>
    </reaction>
</comment>
<dbReference type="SUPFAM" id="SSF158472">
    <property type="entry name" value="HAMP domain-like"/>
    <property type="match status" value="1"/>
</dbReference>
<dbReference type="SMART" id="SM00388">
    <property type="entry name" value="HisKA"/>
    <property type="match status" value="1"/>
</dbReference>
<dbReference type="InterPro" id="IPR003660">
    <property type="entry name" value="HAMP_dom"/>
</dbReference>
<evidence type="ECO:0000256" key="8">
    <source>
        <dbReference type="ARBA" id="ARBA00022989"/>
    </source>
</evidence>
<dbReference type="SUPFAM" id="SSF47384">
    <property type="entry name" value="Homodimeric domain of signal transducing histidine kinase"/>
    <property type="match status" value="1"/>
</dbReference>
<dbReference type="CDD" id="cd00075">
    <property type="entry name" value="HATPase"/>
    <property type="match status" value="1"/>
</dbReference>
<feature type="domain" description="Histidine kinase" evidence="13">
    <location>
        <begin position="333"/>
        <end position="541"/>
    </location>
</feature>
<feature type="compositionally biased region" description="Low complexity" evidence="11">
    <location>
        <begin position="543"/>
        <end position="558"/>
    </location>
</feature>
<dbReference type="RefSeq" id="WP_245702639.1">
    <property type="nucleotide sequence ID" value="NZ_FNDT01000001.1"/>
</dbReference>
<dbReference type="InterPro" id="IPR003661">
    <property type="entry name" value="HisK_dim/P_dom"/>
</dbReference>
<organism evidence="15 16">
    <name type="scientific">Arthrobacter subterraneus</name>
    <dbReference type="NCBI Taxonomy" id="335973"/>
    <lineage>
        <taxon>Bacteria</taxon>
        <taxon>Bacillati</taxon>
        <taxon>Actinomycetota</taxon>
        <taxon>Actinomycetes</taxon>
        <taxon>Micrococcales</taxon>
        <taxon>Micrococcaceae</taxon>
        <taxon>Arthrobacter</taxon>
    </lineage>
</organism>
<dbReference type="InterPro" id="IPR003594">
    <property type="entry name" value="HATPase_dom"/>
</dbReference>
<dbReference type="PANTHER" id="PTHR45436">
    <property type="entry name" value="SENSOR HISTIDINE KINASE YKOH"/>
    <property type="match status" value="1"/>
</dbReference>
<dbReference type="PRINTS" id="PR00344">
    <property type="entry name" value="BCTRLSENSOR"/>
</dbReference>
<evidence type="ECO:0000256" key="3">
    <source>
        <dbReference type="ARBA" id="ARBA00012438"/>
    </source>
</evidence>
<comment type="subcellular location">
    <subcellularLocation>
        <location evidence="2">Cell membrane</location>
    </subcellularLocation>
</comment>
<evidence type="ECO:0000256" key="9">
    <source>
        <dbReference type="ARBA" id="ARBA00023012"/>
    </source>
</evidence>
<dbReference type="SUPFAM" id="SSF55874">
    <property type="entry name" value="ATPase domain of HSP90 chaperone/DNA topoisomerase II/histidine kinase"/>
    <property type="match status" value="1"/>
</dbReference>
<keyword evidence="6 12" id="KW-0812">Transmembrane</keyword>
<dbReference type="EMBL" id="FNDT01000001">
    <property type="protein sequence ID" value="SDH40976.1"/>
    <property type="molecule type" value="Genomic_DNA"/>
</dbReference>
<keyword evidence="16" id="KW-1185">Reference proteome</keyword>
<dbReference type="EC" id="2.7.13.3" evidence="3"/>
<accession>A0A1G8C609</accession>
<dbReference type="Gene3D" id="6.10.340.10">
    <property type="match status" value="1"/>
</dbReference>
<evidence type="ECO:0000256" key="7">
    <source>
        <dbReference type="ARBA" id="ARBA00022777"/>
    </source>
</evidence>
<feature type="domain" description="HAMP" evidence="14">
    <location>
        <begin position="273"/>
        <end position="325"/>
    </location>
</feature>
<dbReference type="STRING" id="335973.SAMN04488693_101167"/>
<dbReference type="PANTHER" id="PTHR45436:SF5">
    <property type="entry name" value="SENSOR HISTIDINE KINASE TRCS"/>
    <property type="match status" value="1"/>
</dbReference>
<evidence type="ECO:0000256" key="11">
    <source>
        <dbReference type="SAM" id="MobiDB-lite"/>
    </source>
</evidence>
<dbReference type="Pfam" id="PF00512">
    <property type="entry name" value="HisKA"/>
    <property type="match status" value="1"/>
</dbReference>
<evidence type="ECO:0000256" key="10">
    <source>
        <dbReference type="ARBA" id="ARBA00023136"/>
    </source>
</evidence>
<protein>
    <recommendedName>
        <fullName evidence="3">histidine kinase</fullName>
        <ecNumber evidence="3">2.7.13.3</ecNumber>
    </recommendedName>
</protein>
<dbReference type="PROSITE" id="PS50109">
    <property type="entry name" value="HIS_KIN"/>
    <property type="match status" value="1"/>
</dbReference>
<feature type="transmembrane region" description="Helical" evidence="12">
    <location>
        <begin position="84"/>
        <end position="106"/>
    </location>
</feature>
<name>A0A1G8C609_9MICC</name>
<dbReference type="CDD" id="cd00082">
    <property type="entry name" value="HisKA"/>
    <property type="match status" value="1"/>
</dbReference>
<evidence type="ECO:0000256" key="12">
    <source>
        <dbReference type="SAM" id="Phobius"/>
    </source>
</evidence>
<dbReference type="SMART" id="SM00304">
    <property type="entry name" value="HAMP"/>
    <property type="match status" value="1"/>
</dbReference>
<feature type="transmembrane region" description="Helical" evidence="12">
    <location>
        <begin position="250"/>
        <end position="273"/>
    </location>
</feature>
<keyword evidence="5" id="KW-0808">Transferase</keyword>
<keyword evidence="4" id="KW-0597">Phosphoprotein</keyword>
<evidence type="ECO:0000313" key="16">
    <source>
        <dbReference type="Proteomes" id="UP000199258"/>
    </source>
</evidence>
<evidence type="ECO:0000256" key="5">
    <source>
        <dbReference type="ARBA" id="ARBA00022679"/>
    </source>
</evidence>
<dbReference type="Gene3D" id="3.30.565.10">
    <property type="entry name" value="Histidine kinase-like ATPase, C-terminal domain"/>
    <property type="match status" value="1"/>
</dbReference>
<feature type="region of interest" description="Disordered" evidence="11">
    <location>
        <begin position="537"/>
        <end position="566"/>
    </location>
</feature>
<dbReference type="GO" id="GO:0000155">
    <property type="term" value="F:phosphorelay sensor kinase activity"/>
    <property type="evidence" value="ECO:0007669"/>
    <property type="project" value="InterPro"/>
</dbReference>
<keyword evidence="10 12" id="KW-0472">Membrane</keyword>
<feature type="region of interest" description="Disordered" evidence="11">
    <location>
        <begin position="1"/>
        <end position="64"/>
    </location>
</feature>
<proteinExistence type="predicted"/>
<keyword evidence="9" id="KW-0902">Two-component regulatory system</keyword>
<evidence type="ECO:0000256" key="2">
    <source>
        <dbReference type="ARBA" id="ARBA00004236"/>
    </source>
</evidence>
<evidence type="ECO:0000256" key="4">
    <source>
        <dbReference type="ARBA" id="ARBA00022553"/>
    </source>
</evidence>
<dbReference type="Gene3D" id="1.10.287.130">
    <property type="match status" value="1"/>
</dbReference>
<dbReference type="SMART" id="SM00387">
    <property type="entry name" value="HATPase_c"/>
    <property type="match status" value="1"/>
</dbReference>
<gene>
    <name evidence="15" type="ORF">SAMN04488693_101167</name>
</gene>
<dbReference type="InterPro" id="IPR005467">
    <property type="entry name" value="His_kinase_dom"/>
</dbReference>
<keyword evidence="7 15" id="KW-0418">Kinase</keyword>
<dbReference type="GO" id="GO:0005886">
    <property type="term" value="C:plasma membrane"/>
    <property type="evidence" value="ECO:0007669"/>
    <property type="project" value="UniProtKB-SubCell"/>
</dbReference>
<dbReference type="Proteomes" id="UP000199258">
    <property type="component" value="Unassembled WGS sequence"/>
</dbReference>
<evidence type="ECO:0000259" key="13">
    <source>
        <dbReference type="PROSITE" id="PS50109"/>
    </source>
</evidence>
<dbReference type="AlphaFoldDB" id="A0A1G8C609"/>
<dbReference type="InterPro" id="IPR036890">
    <property type="entry name" value="HATPase_C_sf"/>
</dbReference>
<dbReference type="Pfam" id="PF00672">
    <property type="entry name" value="HAMP"/>
    <property type="match status" value="1"/>
</dbReference>
<dbReference type="PROSITE" id="PS50885">
    <property type="entry name" value="HAMP"/>
    <property type="match status" value="1"/>
</dbReference>
<keyword evidence="8 12" id="KW-1133">Transmembrane helix</keyword>
<sequence>MTRYDVGPSVRPGEGAASPAGDPPQTEPIRTGLPPSPEPTTLIRVSRQAEDEVPEEDSAGEPPAGIRTRLRRVLRGYSSVRTRVLTAMLVLSALGLLLAGATAYALQRNDLNNDMDDSLTRSFQEFETLLATGIDPTTLEPFVEADQLVYLVMQRTLTQPNEGMMAVRDGRVIYYANQEVEVRLEDDPELVRYVTDVAPPDQVTIQSVDTAFTNYRVMVAPVILASDAQPTYFVLGFDADAEHQQVNRTFGTYALINMATLLLIGVVGFLLVGKLLDPIRRVRTTAQRITETDLSQRIEVTGNDDLSDLTRTVNAMLDRLEGSFVSQRRLLDDVGHELRTPITIIQGHLELQDSGDPQDVQAVRDIALDELDRMRLLVDDLVTLAGIAGPDFVRPEPVNLGRLTDDVMDKVRTLGARRWIIDGRAEAIAVLDARRITQAWLQLAANSVKFTEEGTTIAIGSRKDDDGVHLWVRDEGVGIAREDQLRIFERFERGASSKRTEGAGLGLTIVSAITEAHGGEVELQSAPGRGATFTMVIPPLPAPSASARPAAPARKPSGPTEPETQS</sequence>
<evidence type="ECO:0000259" key="14">
    <source>
        <dbReference type="PROSITE" id="PS50885"/>
    </source>
</evidence>
<evidence type="ECO:0000256" key="1">
    <source>
        <dbReference type="ARBA" id="ARBA00000085"/>
    </source>
</evidence>
<reference evidence="15 16" key="1">
    <citation type="submission" date="2016-10" db="EMBL/GenBank/DDBJ databases">
        <authorList>
            <person name="de Groot N.N."/>
        </authorList>
    </citation>
    <scope>NUCLEOTIDE SEQUENCE [LARGE SCALE GENOMIC DNA]</scope>
    <source>
        <strain evidence="15 16">NP_1H</strain>
    </source>
</reference>
<evidence type="ECO:0000256" key="6">
    <source>
        <dbReference type="ARBA" id="ARBA00022692"/>
    </source>
</evidence>
<dbReference type="CDD" id="cd06225">
    <property type="entry name" value="HAMP"/>
    <property type="match status" value="1"/>
</dbReference>